<dbReference type="SUPFAM" id="SSF50978">
    <property type="entry name" value="WD40 repeat-like"/>
    <property type="match status" value="3"/>
</dbReference>
<dbReference type="PANTHER" id="PTHR14344:SF3">
    <property type="entry name" value="WD REPEAT-CONTAINING PROTEIN 6"/>
    <property type="match status" value="1"/>
</dbReference>
<evidence type="ECO:0000256" key="5">
    <source>
        <dbReference type="ARBA" id="ARBA00022737"/>
    </source>
</evidence>
<dbReference type="GO" id="GO:0005737">
    <property type="term" value="C:cytoplasm"/>
    <property type="evidence" value="ECO:0007669"/>
    <property type="project" value="UniProtKB-SubCell"/>
</dbReference>
<accession>A0AAJ7NBJ0</accession>
<dbReference type="Proteomes" id="UP000694925">
    <property type="component" value="Unplaced"/>
</dbReference>
<keyword evidence="2" id="KW-0963">Cytoplasm</keyword>
<dbReference type="InterPro" id="IPR001680">
    <property type="entry name" value="WD40_rpt"/>
</dbReference>
<evidence type="ECO:0000256" key="7">
    <source>
        <dbReference type="ARBA" id="ARBA00040154"/>
    </source>
</evidence>
<gene>
    <name evidence="10" type="primary">LOC108629151</name>
</gene>
<keyword evidence="5" id="KW-0677">Repeat</keyword>
<dbReference type="InterPro" id="IPR036322">
    <property type="entry name" value="WD40_repeat_dom_sf"/>
</dbReference>
<evidence type="ECO:0000256" key="1">
    <source>
        <dbReference type="ARBA" id="ARBA00004496"/>
    </source>
</evidence>
<name>A0AAJ7NBJ0_9HYME</name>
<reference evidence="10" key="1">
    <citation type="submission" date="2025-08" db="UniProtKB">
        <authorList>
            <consortium name="RefSeq"/>
        </authorList>
    </citation>
    <scope>IDENTIFICATION</scope>
    <source>
        <tissue evidence="10">Whole body</tissue>
    </source>
</reference>
<dbReference type="AlphaFoldDB" id="A0AAJ7NBJ0"/>
<sequence length="1033" mass="116989">MSSKILYTDVLALCCTDDFLFAGIGCSLHIFDVKTYAFQVKLDCLEPHIIHGIVNGPNSMLTVFGRNLFCAYTICRSIDSTAIDIVVTKQQVPDWIITAKWSTINGSNCLCLLLAHNSVCIYNPGLKTAARYNTFTCTEKCLLYAGYISVKDNGNLTIFSGTVFQEILIWEVDHTNNNEAFVSHHLKEHNGVIFSVIYDAATKLICSTSDDRTVRLWKVHPRNKNEKNITDWKETKVTLMKTMFGHTARVWRCIIKDKSLITIGEDSLMCTWSLDGKLLNKLSAHYGAAVWSIGVTNDNKTVFTGGADGAIHVFPAVNASNSVPSSKKFTCASPKYVCCLRSGKFLVFSENGTLFIFDKKRSNPQRSMYLKRYSDYCVMKVSPCHSYVCFASKTGYMAMYQENEKKLKQIFEKEMMNSKILSVHWLENNNLVICGMDGVLKMFNFTPKGLITVQAVCILPAARERWLTAAALYGGLLVCGDRSGNMHVFDLKKLTPCSEANVAESNNKPIQTFVKVHGIIGVQTFMVLLDKLVSAGRDGMLRFYELCTELNTLRALHEEKVPIDWIADNISLGSEIYIFGFQETDFVIYTYHHMYCHRVLAKIPCGGGHRSWDCLMSDDYTITFLYIRNKEIFLSDFSIGPFMPSILAVRHGYHTKEIHCMKRLLHKARHNIFISGSEDTSVRIFYAPNISEYCTPFTLAVLDGHVSSIKFVTYLDLQPNRESHKKYLIFSGGGRAQIKVWEIEINLDTYMLIRSYVSCNDITSHMLYGTDQERKKQSQESTYNAEPETRYMDIDTYHYGINYVLLFVACADGFVRIFLYDINAKTISIKVKTKCANRCITKITVLKCNEKVIALIMPTDGICRFIDFTHIVSKIKSKPEEEFQNCESSLSITGFNLHQSGINSYDIKSIANDEYLLVTGGDDNLLNIVRLKVVSLSDIQILLLSKWSSSEAHVAQITGIMFHRENTIFTAGIDQRVNIYYYNYIGSGLNARILKTIHTSVSDIKGLTSWSRQEESFLCVYGKGFEILEVPLR</sequence>
<evidence type="ECO:0000256" key="8">
    <source>
        <dbReference type="PROSITE-ProRule" id="PRU00221"/>
    </source>
</evidence>
<dbReference type="RefSeq" id="XP_017887106.1">
    <property type="nucleotide sequence ID" value="XM_018031617.2"/>
</dbReference>
<keyword evidence="4" id="KW-0819">tRNA processing</keyword>
<keyword evidence="3 8" id="KW-0853">WD repeat</keyword>
<evidence type="ECO:0000313" key="9">
    <source>
        <dbReference type="Proteomes" id="UP000694925"/>
    </source>
</evidence>
<organism evidence="9 10">
    <name type="scientific">Ceratina calcarata</name>
    <dbReference type="NCBI Taxonomy" id="156304"/>
    <lineage>
        <taxon>Eukaryota</taxon>
        <taxon>Metazoa</taxon>
        <taxon>Ecdysozoa</taxon>
        <taxon>Arthropoda</taxon>
        <taxon>Hexapoda</taxon>
        <taxon>Insecta</taxon>
        <taxon>Pterygota</taxon>
        <taxon>Neoptera</taxon>
        <taxon>Endopterygota</taxon>
        <taxon>Hymenoptera</taxon>
        <taxon>Apocrita</taxon>
        <taxon>Aculeata</taxon>
        <taxon>Apoidea</taxon>
        <taxon>Anthophila</taxon>
        <taxon>Apidae</taxon>
        <taxon>Ceratina</taxon>
        <taxon>Zadontomerus</taxon>
    </lineage>
</organism>
<dbReference type="Pfam" id="PF00400">
    <property type="entry name" value="WD40"/>
    <property type="match status" value="2"/>
</dbReference>
<comment type="similarity">
    <text evidence="6">Belongs to the WD repeat WDR6 family.</text>
</comment>
<dbReference type="KEGG" id="ccal:108629151"/>
<feature type="repeat" description="WD" evidence="8">
    <location>
        <begin position="186"/>
        <end position="219"/>
    </location>
</feature>
<keyword evidence="9" id="KW-1185">Reference proteome</keyword>
<dbReference type="InterPro" id="IPR051973">
    <property type="entry name" value="tRNA_Anticodon_Mtase-Reg"/>
</dbReference>
<evidence type="ECO:0000256" key="2">
    <source>
        <dbReference type="ARBA" id="ARBA00022490"/>
    </source>
</evidence>
<dbReference type="InterPro" id="IPR015943">
    <property type="entry name" value="WD40/YVTN_repeat-like_dom_sf"/>
</dbReference>
<evidence type="ECO:0000256" key="6">
    <source>
        <dbReference type="ARBA" id="ARBA00038255"/>
    </source>
</evidence>
<dbReference type="PANTHER" id="PTHR14344">
    <property type="entry name" value="WD REPEAT PROTEIN"/>
    <property type="match status" value="1"/>
</dbReference>
<dbReference type="PROSITE" id="PS50294">
    <property type="entry name" value="WD_REPEATS_REGION"/>
    <property type="match status" value="1"/>
</dbReference>
<dbReference type="GeneID" id="108629151"/>
<evidence type="ECO:0000313" key="10">
    <source>
        <dbReference type="RefSeq" id="XP_017887106.1"/>
    </source>
</evidence>
<comment type="subcellular location">
    <subcellularLocation>
        <location evidence="1">Cytoplasm</location>
    </subcellularLocation>
</comment>
<dbReference type="SMART" id="SM00320">
    <property type="entry name" value="WD40"/>
    <property type="match status" value="10"/>
</dbReference>
<evidence type="ECO:0000256" key="4">
    <source>
        <dbReference type="ARBA" id="ARBA00022694"/>
    </source>
</evidence>
<dbReference type="Gene3D" id="2.130.10.10">
    <property type="entry name" value="YVTN repeat-like/Quinoprotein amine dehydrogenase"/>
    <property type="match status" value="4"/>
</dbReference>
<dbReference type="PROSITE" id="PS50082">
    <property type="entry name" value="WD_REPEATS_2"/>
    <property type="match status" value="1"/>
</dbReference>
<dbReference type="GO" id="GO:0030488">
    <property type="term" value="P:tRNA methylation"/>
    <property type="evidence" value="ECO:0007669"/>
    <property type="project" value="TreeGrafter"/>
</dbReference>
<protein>
    <recommendedName>
        <fullName evidence="7">tRNA (34-2'-O)-methyltransferase regulator WDR6</fullName>
    </recommendedName>
</protein>
<proteinExistence type="inferred from homology"/>
<evidence type="ECO:0000256" key="3">
    <source>
        <dbReference type="ARBA" id="ARBA00022574"/>
    </source>
</evidence>